<protein>
    <submittedName>
        <fullName evidence="1">Putative ovule protein</fullName>
    </submittedName>
</protein>
<accession>A0A0V0GSN6</accession>
<proteinExistence type="predicted"/>
<organism evidence="1">
    <name type="scientific">Solanum chacoense</name>
    <name type="common">Chaco potato</name>
    <dbReference type="NCBI Taxonomy" id="4108"/>
    <lineage>
        <taxon>Eukaryota</taxon>
        <taxon>Viridiplantae</taxon>
        <taxon>Streptophyta</taxon>
        <taxon>Embryophyta</taxon>
        <taxon>Tracheophyta</taxon>
        <taxon>Spermatophyta</taxon>
        <taxon>Magnoliopsida</taxon>
        <taxon>eudicotyledons</taxon>
        <taxon>Gunneridae</taxon>
        <taxon>Pentapetalae</taxon>
        <taxon>asterids</taxon>
        <taxon>lamiids</taxon>
        <taxon>Solanales</taxon>
        <taxon>Solanaceae</taxon>
        <taxon>Solanoideae</taxon>
        <taxon>Solaneae</taxon>
        <taxon>Solanum</taxon>
    </lineage>
</organism>
<reference evidence="1" key="1">
    <citation type="submission" date="2015-12" db="EMBL/GenBank/DDBJ databases">
        <title>Gene expression during late stages of embryo sac development: a critical building block for successful pollen-pistil interactions.</title>
        <authorList>
            <person name="Liu Y."/>
            <person name="Joly V."/>
            <person name="Sabar M."/>
            <person name="Matton D.P."/>
        </authorList>
    </citation>
    <scope>NUCLEOTIDE SEQUENCE</scope>
</reference>
<dbReference type="AlphaFoldDB" id="A0A0V0GSN6"/>
<evidence type="ECO:0000313" key="1">
    <source>
        <dbReference type="EMBL" id="JAP10947.1"/>
    </source>
</evidence>
<dbReference type="EMBL" id="GEDG01032191">
    <property type="protein sequence ID" value="JAP10947.1"/>
    <property type="molecule type" value="Transcribed_RNA"/>
</dbReference>
<sequence>MNLNFNYFDDKYMRKYLFYEIMVISEFLKKLNHRKDSFFRIKRHSLLDSSACWRCNREILTLDFT</sequence>
<name>A0A0V0GSN6_SOLCH</name>